<evidence type="ECO:0000256" key="1">
    <source>
        <dbReference type="PIRSR" id="PIRSR605212-50"/>
    </source>
</evidence>
<dbReference type="GO" id="GO:0016829">
    <property type="term" value="F:lyase activity"/>
    <property type="evidence" value="ECO:0007669"/>
    <property type="project" value="InterPro"/>
</dbReference>
<reference evidence="3 4" key="1">
    <citation type="submission" date="2018-10" db="EMBL/GenBank/DDBJ databases">
        <title>Sequencing the genomes of 1000 actinobacteria strains.</title>
        <authorList>
            <person name="Klenk H.-P."/>
        </authorList>
    </citation>
    <scope>NUCLEOTIDE SEQUENCE [LARGE SCALE GENOMIC DNA]</scope>
    <source>
        <strain evidence="3 4">DSM 43800</strain>
    </source>
</reference>
<dbReference type="Proteomes" id="UP000282084">
    <property type="component" value="Unassembled WGS sequence"/>
</dbReference>
<dbReference type="RefSeq" id="WP_121007317.1">
    <property type="nucleotide sequence ID" value="NZ_RBXO01000001.1"/>
</dbReference>
<name>A0A495W1Z5_9PSEU</name>
<evidence type="ECO:0000313" key="4">
    <source>
        <dbReference type="Proteomes" id="UP000282084"/>
    </source>
</evidence>
<dbReference type="InterPro" id="IPR005212">
    <property type="entry name" value="EvaA-like"/>
</dbReference>
<accession>A0A495W1Z5</accession>
<feature type="binding site" description="from pocket B" evidence="1">
    <location>
        <begin position="391"/>
        <end position="392"/>
    </location>
    <ligand>
        <name>dTDP-4-dehydro-6-deoxy-alpha-D-glucose</name>
        <dbReference type="ChEBI" id="CHEBI:57649"/>
        <label>2</label>
    </ligand>
</feature>
<feature type="binding site" description="from pocket A" evidence="1">
    <location>
        <begin position="424"/>
        <end position="427"/>
    </location>
    <ligand>
        <name>dTDP-4-dehydro-6-deoxy-alpha-D-glucose</name>
        <dbReference type="ChEBI" id="CHEBI:57649"/>
        <label>1</label>
    </ligand>
</feature>
<feature type="binding site" description="from pocket A" evidence="1">
    <location>
        <begin position="149"/>
        <end position="153"/>
    </location>
    <ligand>
        <name>dTDP-4-dehydro-6-deoxy-alpha-D-glucose</name>
        <dbReference type="ChEBI" id="CHEBI:57649"/>
        <label>1</label>
    </ligand>
</feature>
<keyword evidence="4" id="KW-1185">Reference proteome</keyword>
<feature type="binding site" description="from pocket B" evidence="1">
    <location>
        <position position="187"/>
    </location>
    <ligand>
        <name>dTDP-4-dehydro-6-deoxy-alpha-D-glucose</name>
        <dbReference type="ChEBI" id="CHEBI:57649"/>
        <label>2</label>
    </ligand>
</feature>
<dbReference type="EMBL" id="RBXO01000001">
    <property type="protein sequence ID" value="RKT55646.1"/>
    <property type="molecule type" value="Genomic_DNA"/>
</dbReference>
<feature type="binding site" description="from pocket A" evidence="1">
    <location>
        <position position="234"/>
    </location>
    <ligand>
        <name>dTDP-4-dehydro-6-deoxy-alpha-D-glucose</name>
        <dbReference type="ChEBI" id="CHEBI:57649"/>
        <label>1</label>
    </ligand>
</feature>
<feature type="binding site" description="from pocket B" evidence="1">
    <location>
        <position position="370"/>
    </location>
    <ligand>
        <name>dTDP-4-dehydro-6-deoxy-alpha-D-glucose</name>
        <dbReference type="ChEBI" id="CHEBI:57649"/>
        <label>2</label>
    </ligand>
</feature>
<feature type="domain" description="dTDP-4-dehydro-6-deoxy-alpha-D-glucopyranose 2,3-dehydratase" evidence="2">
    <location>
        <begin position="39"/>
        <end position="242"/>
    </location>
</feature>
<feature type="binding site" description="from pocket B" evidence="1">
    <location>
        <begin position="386"/>
        <end position="388"/>
    </location>
    <ligand>
        <name>dTDP-4-dehydro-6-deoxy-alpha-D-glucose</name>
        <dbReference type="ChEBI" id="CHEBI:57649"/>
        <label>2</label>
    </ligand>
</feature>
<dbReference type="OrthoDB" id="9814961at2"/>
<dbReference type="InterPro" id="IPR038153">
    <property type="entry name" value="EvaA-like_sf"/>
</dbReference>
<sequence>MVVEATGATPVLRTVDATTSPRLVASALATDGRVTDAAAFARWLDRCREQAPWSARPIPFAALRSWHFEAGTGNLVHDSGRFFTVEGLRVSSEAGPVREWSQPIFNQPEIGVLGFLVKEFHGVLHCLVQAKVEPGNCNGVQLSPTVQATRSNYTQVHGGRSVPYLEYFRDPGARHVIADVLQSEQGSWFYRKRNRNVVVEVGPDEDVEVREGFCWLTVGQLHRLLAEEDLVNMDARTVLSCLPFAGTGLTGLFPAAADGFTASVARSMSEDEGGLHTTTELLSWITDARSADRVRTTPIPLRRVRGWRVTADAITHDDGIFFDVVAVEARIGNREVATWTQPLIRPCGLGVVAFLVKRVAGVLHVLVAARVEPGYLDEVELAPTVQCTPENYARLPPSARPPFLDDVLDAPPERIRFDTVLSEEGGRFFHARNRYLVVELPAAARLDAPAGFRWMTLHQLVGLIRHSYYVNVQARTLTACLHGLAASGPGA</sequence>
<dbReference type="AlphaFoldDB" id="A0A495W1Z5"/>
<dbReference type="Gene3D" id="3.90.79.40">
    <property type="entry name" value="EvaA sugar 2,3-dehydratase subunit"/>
    <property type="match status" value="2"/>
</dbReference>
<protein>
    <submittedName>
        <fullName evidence="3">Oxidase EvaA</fullName>
    </submittedName>
</protein>
<gene>
    <name evidence="3" type="ORF">C8E97_4328</name>
</gene>
<feature type="domain" description="dTDP-4-dehydro-6-deoxy-alpha-D-glucopyranose 2,3-dehydratase" evidence="2">
    <location>
        <begin position="279"/>
        <end position="481"/>
    </location>
</feature>
<organism evidence="3 4">
    <name type="scientific">Saccharothrix australiensis</name>
    <dbReference type="NCBI Taxonomy" id="2072"/>
    <lineage>
        <taxon>Bacteria</taxon>
        <taxon>Bacillati</taxon>
        <taxon>Actinomycetota</taxon>
        <taxon>Actinomycetes</taxon>
        <taxon>Pseudonocardiales</taxon>
        <taxon>Pseudonocardiaceae</taxon>
        <taxon>Saccharothrix</taxon>
    </lineage>
</organism>
<proteinExistence type="predicted"/>
<evidence type="ECO:0000259" key="2">
    <source>
        <dbReference type="Pfam" id="PF03559"/>
    </source>
</evidence>
<comment type="caution">
    <text evidence="3">The sequence shown here is derived from an EMBL/GenBank/DDBJ whole genome shotgun (WGS) entry which is preliminary data.</text>
</comment>
<dbReference type="Pfam" id="PF03559">
    <property type="entry name" value="Hexose_dehydrat"/>
    <property type="match status" value="2"/>
</dbReference>
<feature type="binding site" description="from pocket B" evidence="1">
    <location>
        <position position="307"/>
    </location>
    <ligand>
        <name>dTDP-4-dehydro-6-deoxy-alpha-D-glucose</name>
        <dbReference type="ChEBI" id="CHEBI:57649"/>
        <label>2</label>
    </ligand>
</feature>
<evidence type="ECO:0000313" key="3">
    <source>
        <dbReference type="EMBL" id="RKT55646.1"/>
    </source>
</evidence>
<feature type="binding site" description="from pocket A" evidence="1">
    <location>
        <position position="66"/>
    </location>
    <ligand>
        <name>dTDP-4-dehydro-6-deoxy-alpha-D-glucose</name>
        <dbReference type="ChEBI" id="CHEBI:57649"/>
        <label>1</label>
    </ligand>
</feature>